<name>A0A9W8TMI1_9PEZI</name>
<dbReference type="AlphaFoldDB" id="A0A9W8TMI1"/>
<dbReference type="Proteomes" id="UP001148614">
    <property type="component" value="Unassembled WGS sequence"/>
</dbReference>
<keyword evidence="3" id="KW-1185">Reference proteome</keyword>
<dbReference type="VEuPathDB" id="FungiDB:F4678DRAFT_283362"/>
<gene>
    <name evidence="2" type="ORF">NPX13_g4157</name>
</gene>
<dbReference type="Gene3D" id="1.25.40.20">
    <property type="entry name" value="Ankyrin repeat-containing domain"/>
    <property type="match status" value="1"/>
</dbReference>
<dbReference type="SUPFAM" id="SSF48403">
    <property type="entry name" value="Ankyrin repeat"/>
    <property type="match status" value="1"/>
</dbReference>
<feature type="compositionally biased region" description="Basic and acidic residues" evidence="1">
    <location>
        <begin position="247"/>
        <end position="258"/>
    </location>
</feature>
<protein>
    <recommendedName>
        <fullName evidence="4">Fungal N-terminal domain-containing protein</fullName>
    </recommendedName>
</protein>
<dbReference type="InterPro" id="IPR036770">
    <property type="entry name" value="Ankyrin_rpt-contain_sf"/>
</dbReference>
<feature type="region of interest" description="Disordered" evidence="1">
    <location>
        <begin position="238"/>
        <end position="262"/>
    </location>
</feature>
<evidence type="ECO:0000256" key="1">
    <source>
        <dbReference type="SAM" id="MobiDB-lite"/>
    </source>
</evidence>
<evidence type="ECO:0000313" key="2">
    <source>
        <dbReference type="EMBL" id="KAJ3575075.1"/>
    </source>
</evidence>
<evidence type="ECO:0000313" key="3">
    <source>
        <dbReference type="Proteomes" id="UP001148614"/>
    </source>
</evidence>
<organism evidence="2 3">
    <name type="scientific">Xylaria arbuscula</name>
    <dbReference type="NCBI Taxonomy" id="114810"/>
    <lineage>
        <taxon>Eukaryota</taxon>
        <taxon>Fungi</taxon>
        <taxon>Dikarya</taxon>
        <taxon>Ascomycota</taxon>
        <taxon>Pezizomycotina</taxon>
        <taxon>Sordariomycetes</taxon>
        <taxon>Xylariomycetidae</taxon>
        <taxon>Xylariales</taxon>
        <taxon>Xylariaceae</taxon>
        <taxon>Xylaria</taxon>
    </lineage>
</organism>
<accession>A0A9W8TMI1</accession>
<sequence>MEALGAGASAATFVIAAAQLSKFLYTTFCSIKDGPDAVRKVASHMQQLHGVLEQLKLSPLVAHDDALVGHIALCVKDLNQLADAVTRLQFLPGEKRAGKLWKKFRCFLDEKKLKDIQDQLIQHTSTLGLRHSVLQSNTICQTLSNTNLATQSIEALSEKLTQQAQGRASEFNALDQNIQGLLALQADTIQSNLSSICTSLENVSSVSHSNTNVMLNALDEIKNLVTVHIAQENTRQVEENACAPNENDERGSGKRKSQDCPGGVGPLGDLISTITRLGELIRLKDCIFDAYEQNDPDAEDIIEDLQKLLNMARKYINTCQQSHGSPPLKLRSDIRRFNQAFGQFQLVVNAEGLQQNRNNKTITSNQTYARIEIEDLGSLTLKCMERYRVSRKAKKDIRHVMTVTFIPSDPKKFNMIVASTLQMSGWGEAAPTISRLDINRILPAASRVFEVVRENRLQEFRAMLENGEASLRDHDEFGANLLMYSMRAPDVCKFLLSTKTLDLNHIASNEGVKEGNLDAPRTEIVLAMPVFERPELHPFGEGFDLSTCQKLLLDAGANPDVGIDGNTFLVTTLSFGSWQSVEAVVGPYFSDFIGKAQGADIFDRDYLGRSCLHICLATLSVAHRRHLAIVADRIAFLLRNRADPYALDDDGVSVSELAYDDRYMRLKDRRGGSMAGDVWDKALHNCGYDIGQFRQNYPRTAKYTRYYRPKDFRRLWGGIELECPYPDGPLKEEDRAIEASPDVIAKRKILPLRRKRASTKANNS</sequence>
<dbReference type="EMBL" id="JANPWZ010000567">
    <property type="protein sequence ID" value="KAJ3575075.1"/>
    <property type="molecule type" value="Genomic_DNA"/>
</dbReference>
<proteinExistence type="predicted"/>
<evidence type="ECO:0008006" key="4">
    <source>
        <dbReference type="Google" id="ProtNLM"/>
    </source>
</evidence>
<comment type="caution">
    <text evidence="2">The sequence shown here is derived from an EMBL/GenBank/DDBJ whole genome shotgun (WGS) entry which is preliminary data.</text>
</comment>
<reference evidence="2" key="1">
    <citation type="submission" date="2022-07" db="EMBL/GenBank/DDBJ databases">
        <title>Genome Sequence of Xylaria arbuscula.</title>
        <authorList>
            <person name="Buettner E."/>
        </authorList>
    </citation>
    <scope>NUCLEOTIDE SEQUENCE</scope>
    <source>
        <strain evidence="2">VT107</strain>
    </source>
</reference>